<accession>A0A498CSQ0</accession>
<evidence type="ECO:0000313" key="6">
    <source>
        <dbReference type="Proteomes" id="UP000276301"/>
    </source>
</evidence>
<reference evidence="5 6" key="1">
    <citation type="submission" date="2018-10" db="EMBL/GenBank/DDBJ databases">
        <title>Anaerotruncus faecis sp. nov., isolated from human feces.</title>
        <authorList>
            <person name="Wang Y.-J."/>
        </authorList>
    </citation>
    <scope>NUCLEOTIDE SEQUENCE [LARGE SCALE GENOMIC DNA]</scope>
    <source>
        <strain evidence="5 6">22A2-44</strain>
    </source>
</reference>
<evidence type="ECO:0000313" key="5">
    <source>
        <dbReference type="EMBL" id="RLL14610.1"/>
    </source>
</evidence>
<evidence type="ECO:0000256" key="1">
    <source>
        <dbReference type="ARBA" id="ARBA00022676"/>
    </source>
</evidence>
<proteinExistence type="predicted"/>
<organism evidence="5 6">
    <name type="scientific">Anaerotruncus massiliensis</name>
    <name type="common">ex Liu et al. 2021</name>
    <dbReference type="NCBI Taxonomy" id="2321404"/>
    <lineage>
        <taxon>Bacteria</taxon>
        <taxon>Bacillati</taxon>
        <taxon>Bacillota</taxon>
        <taxon>Clostridia</taxon>
        <taxon>Eubacteriales</taxon>
        <taxon>Oscillospiraceae</taxon>
        <taxon>Anaerotruncus</taxon>
    </lineage>
</organism>
<comment type="caution">
    <text evidence="5">The sequence shown here is derived from an EMBL/GenBank/DDBJ whole genome shotgun (WGS) entry which is preliminary data.</text>
</comment>
<dbReference type="EMBL" id="RCHT01000001">
    <property type="protein sequence ID" value="RLL14610.1"/>
    <property type="molecule type" value="Genomic_DNA"/>
</dbReference>
<evidence type="ECO:0000256" key="2">
    <source>
        <dbReference type="ARBA" id="ARBA00022679"/>
    </source>
</evidence>
<dbReference type="PANTHER" id="PTHR13778:SF47">
    <property type="entry name" value="LIPOPOLYSACCHARIDE 1,3-GALACTOSYLTRANSFERASE"/>
    <property type="match status" value="1"/>
</dbReference>
<evidence type="ECO:0000256" key="4">
    <source>
        <dbReference type="SAM" id="MobiDB-lite"/>
    </source>
</evidence>
<dbReference type="InterPro" id="IPR029044">
    <property type="entry name" value="Nucleotide-diphossugar_trans"/>
</dbReference>
<evidence type="ECO:0000256" key="3">
    <source>
        <dbReference type="ARBA" id="ARBA00022723"/>
    </source>
</evidence>
<keyword evidence="3" id="KW-0479">Metal-binding</keyword>
<keyword evidence="2 5" id="KW-0808">Transferase</keyword>
<gene>
    <name evidence="5" type="ORF">D4A47_01095</name>
</gene>
<dbReference type="GO" id="GO:0016757">
    <property type="term" value="F:glycosyltransferase activity"/>
    <property type="evidence" value="ECO:0007669"/>
    <property type="project" value="UniProtKB-KW"/>
</dbReference>
<dbReference type="AlphaFoldDB" id="A0A498CSQ0"/>
<dbReference type="PANTHER" id="PTHR13778">
    <property type="entry name" value="GLYCOSYLTRANSFERASE 8 DOMAIN-CONTAINING PROTEIN"/>
    <property type="match status" value="1"/>
</dbReference>
<dbReference type="RefSeq" id="WP_121585684.1">
    <property type="nucleotide sequence ID" value="NZ_RCHT01000001.1"/>
</dbReference>
<dbReference type="CDD" id="cd04194">
    <property type="entry name" value="GT8_A4GalT_like"/>
    <property type="match status" value="1"/>
</dbReference>
<dbReference type="Gene3D" id="3.90.550.10">
    <property type="entry name" value="Spore Coat Polysaccharide Biosynthesis Protein SpsA, Chain A"/>
    <property type="match status" value="1"/>
</dbReference>
<dbReference type="Proteomes" id="UP000276301">
    <property type="component" value="Unassembled WGS sequence"/>
</dbReference>
<dbReference type="InterPro" id="IPR002495">
    <property type="entry name" value="Glyco_trans_8"/>
</dbReference>
<dbReference type="InterPro" id="IPR050748">
    <property type="entry name" value="Glycosyltrans_8_dom-fam"/>
</dbReference>
<protein>
    <submittedName>
        <fullName evidence="5">Glycosyltransferase family 8 protein</fullName>
    </submittedName>
</protein>
<dbReference type="SUPFAM" id="SSF53448">
    <property type="entry name" value="Nucleotide-diphospho-sugar transferases"/>
    <property type="match status" value="1"/>
</dbReference>
<name>A0A498CSQ0_9FIRM</name>
<sequence>MNIVVSLNANYLRPLCVMLRSLLDANPGEEADVYVLHASLSPEAFSFARSVLPDGRLRLFDVRVPEDFMADAPVLFHFPKEMYYRIFSARLLPQTLGRALYLDPDMVINRPLAPLYGMELGEHFFAAARSVNPVSQMEYKLRLDMPEESEYFNSGVLLMNLDALRAGQDCDEVTEFIRTHREKLILPDQDVLNALYHDRTVLLDPRVYNFDARYFNTVKVATLGRIDLKWVRENTAVIHYCGKSKPWHEHYLGELGVFYREAAAKVFPEESARKSPLERLRGLGAPREPGEG</sequence>
<feature type="region of interest" description="Disordered" evidence="4">
    <location>
        <begin position="273"/>
        <end position="292"/>
    </location>
</feature>
<keyword evidence="6" id="KW-1185">Reference proteome</keyword>
<dbReference type="Pfam" id="PF01501">
    <property type="entry name" value="Glyco_transf_8"/>
    <property type="match status" value="1"/>
</dbReference>
<dbReference type="GO" id="GO:0046872">
    <property type="term" value="F:metal ion binding"/>
    <property type="evidence" value="ECO:0007669"/>
    <property type="project" value="UniProtKB-KW"/>
</dbReference>
<keyword evidence="1" id="KW-0328">Glycosyltransferase</keyword>